<dbReference type="EMBL" id="JAAAIM010002007">
    <property type="protein sequence ID" value="KAG0274530.1"/>
    <property type="molecule type" value="Genomic_DNA"/>
</dbReference>
<accession>A0ABQ7JIC1</accession>
<reference evidence="1 2" key="1">
    <citation type="journal article" date="2020" name="Fungal Divers.">
        <title>Resolving the Mortierellaceae phylogeny through synthesis of multi-gene phylogenetics and phylogenomics.</title>
        <authorList>
            <person name="Vandepol N."/>
            <person name="Liber J."/>
            <person name="Desiro A."/>
            <person name="Na H."/>
            <person name="Kennedy M."/>
            <person name="Barry K."/>
            <person name="Grigoriev I.V."/>
            <person name="Miller A.N."/>
            <person name="O'Donnell K."/>
            <person name="Stajich J.E."/>
            <person name="Bonito G."/>
        </authorList>
    </citation>
    <scope>NUCLEOTIDE SEQUENCE [LARGE SCALE GENOMIC DNA]</scope>
    <source>
        <strain evidence="1 2">AD045</strain>
    </source>
</reference>
<dbReference type="SUPFAM" id="SSF52047">
    <property type="entry name" value="RNI-like"/>
    <property type="match status" value="1"/>
</dbReference>
<dbReference type="SUPFAM" id="SSF81383">
    <property type="entry name" value="F-box domain"/>
    <property type="match status" value="1"/>
</dbReference>
<dbReference type="Gene3D" id="3.80.10.10">
    <property type="entry name" value="Ribonuclease Inhibitor"/>
    <property type="match status" value="1"/>
</dbReference>
<name>A0ABQ7JIC1_9FUNG</name>
<dbReference type="InterPro" id="IPR036047">
    <property type="entry name" value="F-box-like_dom_sf"/>
</dbReference>
<feature type="non-terminal residue" evidence="1">
    <location>
        <position position="1"/>
    </location>
</feature>
<keyword evidence="2" id="KW-1185">Reference proteome</keyword>
<evidence type="ECO:0000313" key="1">
    <source>
        <dbReference type="EMBL" id="KAG0274530.1"/>
    </source>
</evidence>
<evidence type="ECO:0000313" key="2">
    <source>
        <dbReference type="Proteomes" id="UP001194696"/>
    </source>
</evidence>
<evidence type="ECO:0008006" key="3">
    <source>
        <dbReference type="Google" id="ProtNLM"/>
    </source>
</evidence>
<dbReference type="InterPro" id="IPR032675">
    <property type="entry name" value="LRR_dom_sf"/>
</dbReference>
<dbReference type="Proteomes" id="UP001194696">
    <property type="component" value="Unassembled WGS sequence"/>
</dbReference>
<organism evidence="1 2">
    <name type="scientific">Linnemannia gamsii</name>
    <dbReference type="NCBI Taxonomy" id="64522"/>
    <lineage>
        <taxon>Eukaryota</taxon>
        <taxon>Fungi</taxon>
        <taxon>Fungi incertae sedis</taxon>
        <taxon>Mucoromycota</taxon>
        <taxon>Mortierellomycotina</taxon>
        <taxon>Mortierellomycetes</taxon>
        <taxon>Mortierellales</taxon>
        <taxon>Mortierellaceae</taxon>
        <taxon>Linnemannia</taxon>
    </lineage>
</organism>
<protein>
    <recommendedName>
        <fullName evidence="3">F-box domain-containing protein</fullName>
    </recommendedName>
</protein>
<comment type="caution">
    <text evidence="1">The sequence shown here is derived from an EMBL/GenBank/DDBJ whole genome shotgun (WGS) entry which is preliminary data.</text>
</comment>
<gene>
    <name evidence="1" type="ORF">BGZ96_004292</name>
</gene>
<proteinExistence type="predicted"/>
<sequence>SCTFSAKNLSNSSVLGLIFHLKTLTSITINDKYVDDAAMRWLYVIPKSCSHLEVLSMKGLVLTMATVKEHEWECRYLRDLRVRFKGLEDAQLIYACIIDVRSQRQRPYRANIADSISAQVSRHLIQFSKLSIVSLGTKVMKVKMINNPKNPLDLPEIRALVASFLDHKDCLSCMCVSRDWFKDFVTGVWYSIDLAKDTKFVDLSPQVINKYGHYIRQVSNILTYEDVKALMHPTLDSVTSISVTNHINPYHRAIELDFIRRNNASLTTLSFHGPTPEPDTFEELYNRNENYLEPSLLISCSPPSTELSKAGSHLTRLSLSRVCITHEGFTNILRSSPVLRKLQLSKVIVCHYNPIFEQFQNWSVTSLHASLAGVCCPSPHSGWSSSLLPYFSHLEEWHFPAVNRPSNWSSDANFRRELQEYNPRLKTLRFDPVDDNDLISDLLFDSFRLIESCTFSATNLSQGMVLSLISHFNTLTTIRITDNCTDDAILRWLYLIPKSCIHLEVLSMQELILDMTTVEGQEWACWDLKELRVRFKGLEDSQLIDECLRDVCFQRQNPSRSSAINPISLQVSRHLLKFDKLTNVSLGTKVFYIPLSAA</sequence>